<dbReference type="Proteomes" id="UP001054837">
    <property type="component" value="Unassembled WGS sequence"/>
</dbReference>
<comment type="caution">
    <text evidence="1">The sequence shown here is derived from an EMBL/GenBank/DDBJ whole genome shotgun (WGS) entry which is preliminary data.</text>
</comment>
<organism evidence="1 2">
    <name type="scientific">Caerostris darwini</name>
    <dbReference type="NCBI Taxonomy" id="1538125"/>
    <lineage>
        <taxon>Eukaryota</taxon>
        <taxon>Metazoa</taxon>
        <taxon>Ecdysozoa</taxon>
        <taxon>Arthropoda</taxon>
        <taxon>Chelicerata</taxon>
        <taxon>Arachnida</taxon>
        <taxon>Araneae</taxon>
        <taxon>Araneomorphae</taxon>
        <taxon>Entelegynae</taxon>
        <taxon>Araneoidea</taxon>
        <taxon>Araneidae</taxon>
        <taxon>Caerostris</taxon>
    </lineage>
</organism>
<dbReference type="EMBL" id="BPLQ01003270">
    <property type="protein sequence ID" value="GIX99143.1"/>
    <property type="molecule type" value="Genomic_DNA"/>
</dbReference>
<gene>
    <name evidence="1" type="ORF">CDAR_406601</name>
</gene>
<proteinExistence type="predicted"/>
<name>A0AAV4PS90_9ARAC</name>
<protein>
    <submittedName>
        <fullName evidence="1">Uncharacterized protein</fullName>
    </submittedName>
</protein>
<evidence type="ECO:0000313" key="1">
    <source>
        <dbReference type="EMBL" id="GIX99143.1"/>
    </source>
</evidence>
<sequence length="101" mass="11633">MRREPIIETASDVGGMASANCSMNTVRESRMVTPGGKMNHIVTKFLVRRSINCCIVLNPDWRCYLAFSKLLETMRQTLLKHEHNGVWLEELRFELIKAHNS</sequence>
<keyword evidence="2" id="KW-1185">Reference proteome</keyword>
<accession>A0AAV4PS90</accession>
<evidence type="ECO:0000313" key="2">
    <source>
        <dbReference type="Proteomes" id="UP001054837"/>
    </source>
</evidence>
<dbReference type="AlphaFoldDB" id="A0AAV4PS90"/>
<reference evidence="1 2" key="1">
    <citation type="submission" date="2021-06" db="EMBL/GenBank/DDBJ databases">
        <title>Caerostris darwini draft genome.</title>
        <authorList>
            <person name="Kono N."/>
            <person name="Arakawa K."/>
        </authorList>
    </citation>
    <scope>NUCLEOTIDE SEQUENCE [LARGE SCALE GENOMIC DNA]</scope>
</reference>